<dbReference type="Proteomes" id="UP001186974">
    <property type="component" value="Unassembled WGS sequence"/>
</dbReference>
<evidence type="ECO:0000313" key="2">
    <source>
        <dbReference type="Proteomes" id="UP001186974"/>
    </source>
</evidence>
<feature type="non-terminal residue" evidence="1">
    <location>
        <position position="1"/>
    </location>
</feature>
<keyword evidence="2" id="KW-1185">Reference proteome</keyword>
<dbReference type="EMBL" id="JAWDJW010008603">
    <property type="protein sequence ID" value="KAK3060396.1"/>
    <property type="molecule type" value="Genomic_DNA"/>
</dbReference>
<sequence>HLHIPINMNSHVRATAGVTWALPVNISRAGAHLEAYTKTKATVRAIQWCHRFGQTPGISLSDLPQELVDLVVSEVVEPVRKDAFQAWDNDFACHENRCLRQNHIGEAAMARIRSIVMERHSGHTSQNDSEILTYYEAVDDIVWDFELDDHNEMECAWRERVLQRDYDVALDDTLTENTQQSDGGFSVYDEVSNPGNRLHHRHSPLQILKSDFGLNAWIAHQRVPTALQLFMGRSFNEYDSFPETTICYLTLPSTFYRNTVSTSEGYTHPGSSYIHTAVSAKLDLGALQISAEQRTRFTRIMKVLHLTPCVSPMHLFQTSPTLFAGATGISMSMPAKADFRSMSPEAKALAREKIEEAIAEEEKAEWPQLMCLAAAESSYYEYRELVPKRCWSSVMNIADLGASLGPESRVKL</sequence>
<accession>A0ACC3D1L9</accession>
<organism evidence="1 2">
    <name type="scientific">Coniosporium uncinatum</name>
    <dbReference type="NCBI Taxonomy" id="93489"/>
    <lineage>
        <taxon>Eukaryota</taxon>
        <taxon>Fungi</taxon>
        <taxon>Dikarya</taxon>
        <taxon>Ascomycota</taxon>
        <taxon>Pezizomycotina</taxon>
        <taxon>Dothideomycetes</taxon>
        <taxon>Dothideomycetes incertae sedis</taxon>
        <taxon>Coniosporium</taxon>
    </lineage>
</organism>
<evidence type="ECO:0000313" key="1">
    <source>
        <dbReference type="EMBL" id="KAK3060396.1"/>
    </source>
</evidence>
<protein>
    <submittedName>
        <fullName evidence="1">Uncharacterized protein</fullName>
    </submittedName>
</protein>
<name>A0ACC3D1L9_9PEZI</name>
<comment type="caution">
    <text evidence="1">The sequence shown here is derived from an EMBL/GenBank/DDBJ whole genome shotgun (WGS) entry which is preliminary data.</text>
</comment>
<gene>
    <name evidence="1" type="ORF">LTS18_008627</name>
</gene>
<reference evidence="1" key="1">
    <citation type="submission" date="2024-09" db="EMBL/GenBank/DDBJ databases">
        <title>Black Yeasts Isolated from many extreme environments.</title>
        <authorList>
            <person name="Coleine C."/>
            <person name="Stajich J.E."/>
            <person name="Selbmann L."/>
        </authorList>
    </citation>
    <scope>NUCLEOTIDE SEQUENCE</scope>
    <source>
        <strain evidence="1">CCFEE 5737</strain>
    </source>
</reference>
<proteinExistence type="predicted"/>